<sequence length="702" mass="75708">MESGLIATYVPELVATSFVVAVVASYAALKTTGRIRASDPVARRWWLAGGALAMGIGVWSMHFIGMLALRLPIRLGYDIGITLLSLLMAVAASGYALWLVTRDHVTRLRMVSGAVVMGLGIAAMHYVGMAAMRMDPAIIYRPLWFSASLLIAIVAAGAALAIAYRLRDNAHHERLHRLLAAGVMGVAIVGMHYTGMAAAYFPAGSICSAALRDGLSPDSLAWLVVVVNTAVLGTAIGASALDRLLHERTARLSDSLQLANRQLTHLAMHDALTGLPNRMMLTDQLQERILRAQLAGERFALLFIDLDGFKGVNDAFGHHVGDALLVRVADTLRRVASADDTVARLGGDEFVMVTRVTEVGEATARGERLLAALVESTRLKENDDVAVSASIGIAQYPGDGEDAQAMIAHADVAMYYIKQAGRNGLALYAPSMGEEVQGQLQLTYELRKALERGQLVLHYQPQVRALDNGMAGMEALVRWQHPRLGLVMPDRFIALAERVGLIVDLGQWVLDEACRQWAVWRRAGARVPTVSVNLSPVQVRGDCLVAQVASAMRRHGLPPGALTLEITESMAMLEPERTVAVLTQLEAVGARISLDDFGTGYCSLSYLAYLPAHELKIDRQFVRQMTTGSRHAAIVQSVVMLGQQLGLDVVAEGVETPEQKQMLVAMGCSRLQGYYIGKPRAVEDMPAQVLQAQPPAASGTHG</sequence>
<dbReference type="SUPFAM" id="SSF55073">
    <property type="entry name" value="Nucleotide cyclase"/>
    <property type="match status" value="1"/>
</dbReference>
<keyword evidence="5" id="KW-0418">Kinase</keyword>
<feature type="transmembrane region" description="Helical" evidence="1">
    <location>
        <begin position="220"/>
        <end position="241"/>
    </location>
</feature>
<accession>A0ABQ6ZL08</accession>
<dbReference type="PROSITE" id="PS50924">
    <property type="entry name" value="MHYT"/>
    <property type="match status" value="1"/>
</dbReference>
<dbReference type="PROSITE" id="PS50883">
    <property type="entry name" value="EAL"/>
    <property type="match status" value="1"/>
</dbReference>
<feature type="domain" description="MHYT" evidence="4">
    <location>
        <begin position="9"/>
        <end position="202"/>
    </location>
</feature>
<gene>
    <name evidence="5" type="ORF">CSC78_02045</name>
</gene>
<evidence type="ECO:0000313" key="6">
    <source>
        <dbReference type="Proteomes" id="UP000781710"/>
    </source>
</evidence>
<dbReference type="PROSITE" id="PS50887">
    <property type="entry name" value="GGDEF"/>
    <property type="match status" value="1"/>
</dbReference>
<evidence type="ECO:0000313" key="5">
    <source>
        <dbReference type="EMBL" id="KAF1726906.1"/>
    </source>
</evidence>
<dbReference type="SUPFAM" id="SSF141868">
    <property type="entry name" value="EAL domain-like"/>
    <property type="match status" value="1"/>
</dbReference>
<protein>
    <submittedName>
        <fullName evidence="5">Histidine kinase</fullName>
    </submittedName>
</protein>
<dbReference type="SMART" id="SM00052">
    <property type="entry name" value="EAL"/>
    <property type="match status" value="1"/>
</dbReference>
<dbReference type="RefSeq" id="WP_162336258.1">
    <property type="nucleotide sequence ID" value="NZ_JBHSRQ010000004.1"/>
</dbReference>
<dbReference type="InterPro" id="IPR035919">
    <property type="entry name" value="EAL_sf"/>
</dbReference>
<feature type="domain" description="GGDEF" evidence="3">
    <location>
        <begin position="297"/>
        <end position="430"/>
    </location>
</feature>
<feature type="transmembrane region" description="Helical" evidence="1">
    <location>
        <begin position="75"/>
        <end position="98"/>
    </location>
</feature>
<reference evidence="5 6" key="1">
    <citation type="submission" date="2017-10" db="EMBL/GenBank/DDBJ databases">
        <title>Whole genome sequencing of members of genus Pseudoxanthomonas.</title>
        <authorList>
            <person name="Kumar S."/>
            <person name="Bansal K."/>
            <person name="Kaur A."/>
            <person name="Patil P."/>
            <person name="Sharma S."/>
            <person name="Patil P.B."/>
        </authorList>
    </citation>
    <scope>NUCLEOTIDE SEQUENCE [LARGE SCALE GENOMIC DNA]</scope>
    <source>
        <strain evidence="5 6">DSM 17109</strain>
    </source>
</reference>
<dbReference type="EMBL" id="PDWW01000002">
    <property type="protein sequence ID" value="KAF1726906.1"/>
    <property type="molecule type" value="Genomic_DNA"/>
</dbReference>
<keyword evidence="1" id="KW-0812">Transmembrane</keyword>
<dbReference type="InterPro" id="IPR001633">
    <property type="entry name" value="EAL_dom"/>
</dbReference>
<dbReference type="InterPro" id="IPR043128">
    <property type="entry name" value="Rev_trsase/Diguanyl_cyclase"/>
</dbReference>
<dbReference type="Pfam" id="PF03707">
    <property type="entry name" value="MHYT"/>
    <property type="match status" value="3"/>
</dbReference>
<evidence type="ECO:0000256" key="1">
    <source>
        <dbReference type="PROSITE-ProRule" id="PRU00244"/>
    </source>
</evidence>
<evidence type="ECO:0000259" key="4">
    <source>
        <dbReference type="PROSITE" id="PS50924"/>
    </source>
</evidence>
<feature type="transmembrane region" description="Helical" evidence="1">
    <location>
        <begin position="45"/>
        <end position="69"/>
    </location>
</feature>
<feature type="transmembrane region" description="Helical" evidence="1">
    <location>
        <begin position="110"/>
        <end position="131"/>
    </location>
</feature>
<keyword evidence="1" id="KW-1133">Transmembrane helix</keyword>
<keyword evidence="6" id="KW-1185">Reference proteome</keyword>
<dbReference type="Gene3D" id="3.20.20.450">
    <property type="entry name" value="EAL domain"/>
    <property type="match status" value="1"/>
</dbReference>
<dbReference type="CDD" id="cd01948">
    <property type="entry name" value="EAL"/>
    <property type="match status" value="1"/>
</dbReference>
<dbReference type="PANTHER" id="PTHR44757:SF2">
    <property type="entry name" value="BIOFILM ARCHITECTURE MAINTENANCE PROTEIN MBAA"/>
    <property type="match status" value="1"/>
</dbReference>
<keyword evidence="5" id="KW-0808">Transferase</keyword>
<feature type="transmembrane region" description="Helical" evidence="1">
    <location>
        <begin position="6"/>
        <end position="29"/>
    </location>
</feature>
<dbReference type="GO" id="GO:0016301">
    <property type="term" value="F:kinase activity"/>
    <property type="evidence" value="ECO:0007669"/>
    <property type="project" value="UniProtKB-KW"/>
</dbReference>
<dbReference type="CDD" id="cd01949">
    <property type="entry name" value="GGDEF"/>
    <property type="match status" value="1"/>
</dbReference>
<feature type="transmembrane region" description="Helical" evidence="1">
    <location>
        <begin position="178"/>
        <end position="200"/>
    </location>
</feature>
<dbReference type="Pfam" id="PF00990">
    <property type="entry name" value="GGDEF"/>
    <property type="match status" value="1"/>
</dbReference>
<dbReference type="SMART" id="SM00267">
    <property type="entry name" value="GGDEF"/>
    <property type="match status" value="1"/>
</dbReference>
<dbReference type="InterPro" id="IPR000160">
    <property type="entry name" value="GGDEF_dom"/>
</dbReference>
<dbReference type="InterPro" id="IPR005330">
    <property type="entry name" value="MHYT_dom"/>
</dbReference>
<feature type="transmembrane region" description="Helical" evidence="1">
    <location>
        <begin position="143"/>
        <end position="166"/>
    </location>
</feature>
<name>A0ABQ6ZL08_9GAMM</name>
<evidence type="ECO:0000259" key="3">
    <source>
        <dbReference type="PROSITE" id="PS50887"/>
    </source>
</evidence>
<feature type="domain" description="EAL" evidence="2">
    <location>
        <begin position="439"/>
        <end position="693"/>
    </location>
</feature>
<dbReference type="NCBIfam" id="TIGR00254">
    <property type="entry name" value="GGDEF"/>
    <property type="match status" value="1"/>
</dbReference>
<dbReference type="Proteomes" id="UP000781710">
    <property type="component" value="Unassembled WGS sequence"/>
</dbReference>
<dbReference type="InterPro" id="IPR052155">
    <property type="entry name" value="Biofilm_reg_signaling"/>
</dbReference>
<dbReference type="PANTHER" id="PTHR44757">
    <property type="entry name" value="DIGUANYLATE CYCLASE DGCP"/>
    <property type="match status" value="1"/>
</dbReference>
<dbReference type="InterPro" id="IPR029787">
    <property type="entry name" value="Nucleotide_cyclase"/>
</dbReference>
<evidence type="ECO:0000259" key="2">
    <source>
        <dbReference type="PROSITE" id="PS50883"/>
    </source>
</evidence>
<keyword evidence="1" id="KW-0472">Membrane</keyword>
<proteinExistence type="predicted"/>
<dbReference type="Pfam" id="PF00563">
    <property type="entry name" value="EAL"/>
    <property type="match status" value="1"/>
</dbReference>
<organism evidence="5 6">
    <name type="scientific">Pseudoxanthomonas japonensis</name>
    <dbReference type="NCBI Taxonomy" id="69284"/>
    <lineage>
        <taxon>Bacteria</taxon>
        <taxon>Pseudomonadati</taxon>
        <taxon>Pseudomonadota</taxon>
        <taxon>Gammaproteobacteria</taxon>
        <taxon>Lysobacterales</taxon>
        <taxon>Lysobacteraceae</taxon>
        <taxon>Pseudoxanthomonas</taxon>
    </lineage>
</organism>
<dbReference type="Gene3D" id="3.30.70.270">
    <property type="match status" value="1"/>
</dbReference>
<comment type="caution">
    <text evidence="5">The sequence shown here is derived from an EMBL/GenBank/DDBJ whole genome shotgun (WGS) entry which is preliminary data.</text>
</comment>